<proteinExistence type="predicted"/>
<dbReference type="OrthoDB" id="9792301at2"/>
<dbReference type="Proteomes" id="UP000199446">
    <property type="component" value="Unassembled WGS sequence"/>
</dbReference>
<dbReference type="Gene3D" id="3.10.129.10">
    <property type="entry name" value="Hotdog Thioesterase"/>
    <property type="match status" value="1"/>
</dbReference>
<dbReference type="AlphaFoldDB" id="A0A1G7FB22"/>
<feature type="domain" description="Thioesterase" evidence="1">
    <location>
        <begin position="54"/>
        <end position="135"/>
    </location>
</feature>
<organism evidence="2 3">
    <name type="scientific">Thermus arciformis</name>
    <dbReference type="NCBI Taxonomy" id="482827"/>
    <lineage>
        <taxon>Bacteria</taxon>
        <taxon>Thermotogati</taxon>
        <taxon>Deinococcota</taxon>
        <taxon>Deinococci</taxon>
        <taxon>Thermales</taxon>
        <taxon>Thermaceae</taxon>
        <taxon>Thermus</taxon>
    </lineage>
</organism>
<evidence type="ECO:0000313" key="3">
    <source>
        <dbReference type="Proteomes" id="UP000199446"/>
    </source>
</evidence>
<evidence type="ECO:0000259" key="1">
    <source>
        <dbReference type="Pfam" id="PF03061"/>
    </source>
</evidence>
<dbReference type="SUPFAM" id="SSF54637">
    <property type="entry name" value="Thioesterase/thiol ester dehydrase-isomerase"/>
    <property type="match status" value="1"/>
</dbReference>
<dbReference type="InterPro" id="IPR006683">
    <property type="entry name" value="Thioestr_dom"/>
</dbReference>
<sequence>MKAIQLYYPPEWAHCYGCGYLNAHGLHIKTYWDAERGLSETRFTPSPHHTAIPGFVYGGLLASLVDCHSTATAAAAKAEAEGVSLEATPLRFVTASLKVDFLKPTPLGPELLLLGRPREVKGKKVVVDTELYAEGVLTVRGEAVLVQITEGFGKEGAPPPG</sequence>
<dbReference type="Pfam" id="PF03061">
    <property type="entry name" value="4HBT"/>
    <property type="match status" value="1"/>
</dbReference>
<name>A0A1G7FB22_9DEIN</name>
<accession>A0A1G7FB22</accession>
<reference evidence="3" key="1">
    <citation type="submission" date="2016-10" db="EMBL/GenBank/DDBJ databases">
        <authorList>
            <person name="Varghese N."/>
            <person name="Submissions S."/>
        </authorList>
    </citation>
    <scope>NUCLEOTIDE SEQUENCE [LARGE SCALE GENOMIC DNA]</scope>
    <source>
        <strain evidence="3">CGMCC 1.6992</strain>
    </source>
</reference>
<dbReference type="EMBL" id="FNBC01000008">
    <property type="protein sequence ID" value="SDE73071.1"/>
    <property type="molecule type" value="Genomic_DNA"/>
</dbReference>
<dbReference type="STRING" id="482827.SAMN04488243_10844"/>
<protein>
    <submittedName>
        <fullName evidence="2">Thioesterase superfamily protein</fullName>
    </submittedName>
</protein>
<dbReference type="CDD" id="cd03443">
    <property type="entry name" value="PaaI_thioesterase"/>
    <property type="match status" value="1"/>
</dbReference>
<dbReference type="RefSeq" id="WP_093006275.1">
    <property type="nucleotide sequence ID" value="NZ_FNBC01000008.1"/>
</dbReference>
<evidence type="ECO:0000313" key="2">
    <source>
        <dbReference type="EMBL" id="SDE73071.1"/>
    </source>
</evidence>
<gene>
    <name evidence="2" type="ORF">SAMN04488243_10844</name>
</gene>
<dbReference type="InterPro" id="IPR029069">
    <property type="entry name" value="HotDog_dom_sf"/>
</dbReference>
<keyword evidence="3" id="KW-1185">Reference proteome</keyword>